<dbReference type="AlphaFoldDB" id="A0AAX3M1Q1"/>
<dbReference type="Proteomes" id="UP001220509">
    <property type="component" value="Chromosome"/>
</dbReference>
<dbReference type="EMBL" id="CP117416">
    <property type="protein sequence ID" value="WCT55833.1"/>
    <property type="molecule type" value="Genomic_DNA"/>
</dbReference>
<dbReference type="Gene3D" id="3.30.2140.10">
    <property type="entry name" value="Arylamine N-acetyltransferase"/>
    <property type="match status" value="1"/>
</dbReference>
<evidence type="ECO:0000256" key="1">
    <source>
        <dbReference type="ARBA" id="ARBA00006547"/>
    </source>
</evidence>
<comment type="similarity">
    <text evidence="1">Belongs to the arylamine N-acetyltransferase family.</text>
</comment>
<evidence type="ECO:0000313" key="2">
    <source>
        <dbReference type="EMBL" id="WCT55833.1"/>
    </source>
</evidence>
<proteinExistence type="inferred from homology"/>
<dbReference type="KEGG" id="pka:PQ456_22240"/>
<gene>
    <name evidence="2" type="ORF">PQ456_22240</name>
</gene>
<sequence length="294" mass="33708">MYTLSTTEIQTYLQQLGVEEIQPPTLDYLVQLHQAHVRRFSWQTVDIFAGHPTGIDIQQSIALLLSGRSGYCFHLNGAFSTLLRSLGYQVFWHRAGVQPLGTEPRINSFHLGLTVHLDHEGISQPWIIDVGLGDMPYTPLPLIKGTYTQSPFQYAVTSSSIDPKGWRLEHDAYASIVGVDIDHQVVTDLKPFEDNHEFYSRSPQSPWFDVFLLRQRDQSTSHELRGCVLKTINASGVQYTEIVNKQEWLNVLHDIFGESFVPYTALEKDEFWHRVQQAHDIWKQTQSLSNHPHL</sequence>
<protein>
    <submittedName>
        <fullName evidence="2">Arylamine N-acetyltransferase</fullName>
    </submittedName>
</protein>
<dbReference type="GO" id="GO:0016407">
    <property type="term" value="F:acetyltransferase activity"/>
    <property type="evidence" value="ECO:0007669"/>
    <property type="project" value="InterPro"/>
</dbReference>
<dbReference type="Gene3D" id="2.40.128.150">
    <property type="entry name" value="Cysteine proteinases"/>
    <property type="match status" value="1"/>
</dbReference>
<dbReference type="Pfam" id="PF00797">
    <property type="entry name" value="Acetyltransf_2"/>
    <property type="match status" value="1"/>
</dbReference>
<dbReference type="PANTHER" id="PTHR11786:SF0">
    <property type="entry name" value="ARYLAMINE N-ACETYLTRANSFERASE 4-RELATED"/>
    <property type="match status" value="1"/>
</dbReference>
<dbReference type="RefSeq" id="WP_273614181.1">
    <property type="nucleotide sequence ID" value="NZ_CP117416.1"/>
</dbReference>
<name>A0AAX3M1Q1_9BACL</name>
<dbReference type="PANTHER" id="PTHR11786">
    <property type="entry name" value="N-HYDROXYARYLAMINE O-ACETYLTRANSFERASE"/>
    <property type="match status" value="1"/>
</dbReference>
<dbReference type="InterPro" id="IPR001447">
    <property type="entry name" value="Arylamine_N-AcTrfase"/>
</dbReference>
<dbReference type="InterPro" id="IPR038765">
    <property type="entry name" value="Papain-like_cys_pep_sf"/>
</dbReference>
<dbReference type="SUPFAM" id="SSF54001">
    <property type="entry name" value="Cysteine proteinases"/>
    <property type="match status" value="1"/>
</dbReference>
<accession>A0AAX3M1Q1</accession>
<reference evidence="2 3" key="1">
    <citation type="submission" date="2023-02" db="EMBL/GenBank/DDBJ databases">
        <title>Genome sequence of Paenibacillus kyungheensis KACC 18744.</title>
        <authorList>
            <person name="Kim S."/>
            <person name="Heo J."/>
            <person name="Kwon S.-W."/>
        </authorList>
    </citation>
    <scope>NUCLEOTIDE SEQUENCE [LARGE SCALE GENOMIC DNA]</scope>
    <source>
        <strain evidence="2 3">KACC 18744</strain>
    </source>
</reference>
<evidence type="ECO:0000313" key="3">
    <source>
        <dbReference type="Proteomes" id="UP001220509"/>
    </source>
</evidence>
<keyword evidence="3" id="KW-1185">Reference proteome</keyword>
<organism evidence="2 3">
    <name type="scientific">Paenibacillus kyungheensis</name>
    <dbReference type="NCBI Taxonomy" id="1452732"/>
    <lineage>
        <taxon>Bacteria</taxon>
        <taxon>Bacillati</taxon>
        <taxon>Bacillota</taxon>
        <taxon>Bacilli</taxon>
        <taxon>Bacillales</taxon>
        <taxon>Paenibacillaceae</taxon>
        <taxon>Paenibacillus</taxon>
    </lineage>
</organism>